<organism evidence="3 4">
    <name type="scientific">Gordonia hirsuta DSM 44140 = NBRC 16056</name>
    <dbReference type="NCBI Taxonomy" id="1121927"/>
    <lineage>
        <taxon>Bacteria</taxon>
        <taxon>Bacillati</taxon>
        <taxon>Actinomycetota</taxon>
        <taxon>Actinomycetes</taxon>
        <taxon>Mycobacteriales</taxon>
        <taxon>Gordoniaceae</taxon>
        <taxon>Gordonia</taxon>
    </lineage>
</organism>
<keyword evidence="2" id="KW-1133">Transmembrane helix</keyword>
<comment type="caution">
    <text evidence="3">The sequence shown here is derived from an EMBL/GenBank/DDBJ whole genome shotgun (WGS) entry which is preliminary data.</text>
</comment>
<keyword evidence="4" id="KW-1185">Reference proteome</keyword>
<evidence type="ECO:0000256" key="1">
    <source>
        <dbReference type="SAM" id="MobiDB-lite"/>
    </source>
</evidence>
<feature type="transmembrane region" description="Helical" evidence="2">
    <location>
        <begin position="190"/>
        <end position="223"/>
    </location>
</feature>
<accession>L7L7Q6</accession>
<evidence type="ECO:0000256" key="2">
    <source>
        <dbReference type="SAM" id="Phobius"/>
    </source>
</evidence>
<gene>
    <name evidence="3" type="ORF">GOHSU_02_02200</name>
</gene>
<dbReference type="AlphaFoldDB" id="L7L7Q6"/>
<feature type="transmembrane region" description="Helical" evidence="2">
    <location>
        <begin position="137"/>
        <end position="160"/>
    </location>
</feature>
<evidence type="ECO:0008006" key="5">
    <source>
        <dbReference type="Google" id="ProtNLM"/>
    </source>
</evidence>
<feature type="compositionally biased region" description="Pro residues" evidence="1">
    <location>
        <begin position="22"/>
        <end position="66"/>
    </location>
</feature>
<keyword evidence="2" id="KW-0472">Membrane</keyword>
<dbReference type="Proteomes" id="UP000053405">
    <property type="component" value="Unassembled WGS sequence"/>
</dbReference>
<dbReference type="STRING" id="1121927.GOHSU_02_02200"/>
<feature type="transmembrane region" description="Helical" evidence="2">
    <location>
        <begin position="96"/>
        <end position="117"/>
    </location>
</feature>
<feature type="region of interest" description="Disordered" evidence="1">
    <location>
        <begin position="1"/>
        <end position="67"/>
    </location>
</feature>
<name>L7L7Q6_9ACTN</name>
<evidence type="ECO:0000313" key="4">
    <source>
        <dbReference type="Proteomes" id="UP000053405"/>
    </source>
</evidence>
<dbReference type="EMBL" id="BANT01000002">
    <property type="protein sequence ID" value="GAC56072.1"/>
    <property type="molecule type" value="Genomic_DNA"/>
</dbReference>
<feature type="transmembrane region" description="Helical" evidence="2">
    <location>
        <begin position="257"/>
        <end position="280"/>
    </location>
</feature>
<keyword evidence="2" id="KW-0812">Transmembrane</keyword>
<protein>
    <recommendedName>
        <fullName evidence="5">Integral membrane protein</fullName>
    </recommendedName>
</protein>
<proteinExistence type="predicted"/>
<dbReference type="eggNOG" id="COG5473">
    <property type="taxonomic scope" value="Bacteria"/>
</dbReference>
<reference evidence="3 4" key="1">
    <citation type="submission" date="2012-12" db="EMBL/GenBank/DDBJ databases">
        <title>Whole genome shotgun sequence of Gordonia hirsuta NBRC 16056.</title>
        <authorList>
            <person name="Isaki-Nakamura S."/>
            <person name="Hosoyama A."/>
            <person name="Tsuchikane K."/>
            <person name="Katsumata H."/>
            <person name="Baba S."/>
            <person name="Yamazaki S."/>
            <person name="Fujita N."/>
        </authorList>
    </citation>
    <scope>NUCLEOTIDE SEQUENCE [LARGE SCALE GENOMIC DNA]</scope>
    <source>
        <strain evidence="3 4">NBRC 16056</strain>
    </source>
</reference>
<sequence length="302" mass="31763">MYASLMTTPDHPEQPEQHAQSEPPPISPDALPPAGNYPPPPYPPPGPGFAPPGGYPPPGSEYPVAPPSGRADFGQALTWSWQVFSRRPGPMVLPGLLMLASTLVGIILIVVALLWMFGDSFVYDEYGMEVASTTDFVVNAGGVVLLVLAGLLMAIATPYLQGAVLSGVLKVSDGTPVSARDFLVPVRFGAFLVTVVLTAIVVMIGFVLLVIPGLLAIFALQYAPVMVLDQKKSPIQAMTASARLAFAKPGDSVLVAILHYVFGYVGSLAFGLGAIVTLPMGEAFLVHCYRSLVSRPVPPGLT</sequence>
<evidence type="ECO:0000313" key="3">
    <source>
        <dbReference type="EMBL" id="GAC56072.1"/>
    </source>
</evidence>
<dbReference type="Pfam" id="PF06790">
    <property type="entry name" value="UPF0259"/>
    <property type="match status" value="1"/>
</dbReference>